<dbReference type="InterPro" id="IPR013830">
    <property type="entry name" value="SGNH_hydro"/>
</dbReference>
<feature type="domain" description="SGNH hydrolase-type esterase" evidence="1">
    <location>
        <begin position="29"/>
        <end position="201"/>
    </location>
</feature>
<evidence type="ECO:0000313" key="3">
    <source>
        <dbReference type="Proteomes" id="UP000660024"/>
    </source>
</evidence>
<protein>
    <submittedName>
        <fullName evidence="2">SGNH/GDSL hydrolase family protein</fullName>
    </submittedName>
</protein>
<dbReference type="SUPFAM" id="SSF52266">
    <property type="entry name" value="SGNH hydrolase"/>
    <property type="match status" value="1"/>
</dbReference>
<keyword evidence="3" id="KW-1185">Reference proteome</keyword>
<keyword evidence="2" id="KW-0378">Hydrolase</keyword>
<dbReference type="GO" id="GO:0016787">
    <property type="term" value="F:hydrolase activity"/>
    <property type="evidence" value="ECO:0007669"/>
    <property type="project" value="UniProtKB-KW"/>
</dbReference>
<dbReference type="Gene3D" id="3.40.50.1110">
    <property type="entry name" value="SGNH hydrolase"/>
    <property type="match status" value="1"/>
</dbReference>
<proteinExistence type="predicted"/>
<dbReference type="InterPro" id="IPR036514">
    <property type="entry name" value="SGNH_hydro_sf"/>
</dbReference>
<reference evidence="2 3" key="1">
    <citation type="submission" date="2020-12" db="EMBL/GenBank/DDBJ databases">
        <title>Bacterial novel species Pedobacter sp. SD-b isolated from soil.</title>
        <authorList>
            <person name="Jung H.-Y."/>
        </authorList>
    </citation>
    <scope>NUCLEOTIDE SEQUENCE [LARGE SCALE GENOMIC DNA]</scope>
    <source>
        <strain evidence="2 3">SD-b</strain>
    </source>
</reference>
<name>A0ABS1BLX8_9SPHI</name>
<dbReference type="EMBL" id="JAEHFY010000019">
    <property type="protein sequence ID" value="MBK0383899.1"/>
    <property type="molecule type" value="Genomic_DNA"/>
</dbReference>
<sequence length="217" mass="25032">MRNKILIFFTGMFLLLVSFINPKPKILIIGDSISIGYTPFVKSNLKDEAEVIHCKGNAKFTDNGIAHLDEWLGTEKWDIIQFNWGLWDICYRDPNKPAEYTNRDKIKGKITTDKKTYEANLQTMVNRLKQTDAKLIFVTTTYVPDQEIGRYNKDVMAYNAIAKQVMKRNNIVVNDLYAVSKQIHDEYGLNDTNVHYKKEGYLKLAVTITEGLTKLLK</sequence>
<organism evidence="2 3">
    <name type="scientific">Pedobacter segetis</name>
    <dbReference type="NCBI Taxonomy" id="2793069"/>
    <lineage>
        <taxon>Bacteria</taxon>
        <taxon>Pseudomonadati</taxon>
        <taxon>Bacteroidota</taxon>
        <taxon>Sphingobacteriia</taxon>
        <taxon>Sphingobacteriales</taxon>
        <taxon>Sphingobacteriaceae</taxon>
        <taxon>Pedobacter</taxon>
    </lineage>
</organism>
<evidence type="ECO:0000259" key="1">
    <source>
        <dbReference type="Pfam" id="PF13472"/>
    </source>
</evidence>
<dbReference type="CDD" id="cd00229">
    <property type="entry name" value="SGNH_hydrolase"/>
    <property type="match status" value="1"/>
</dbReference>
<comment type="caution">
    <text evidence="2">The sequence shown here is derived from an EMBL/GenBank/DDBJ whole genome shotgun (WGS) entry which is preliminary data.</text>
</comment>
<gene>
    <name evidence="2" type="ORF">I5M32_13100</name>
</gene>
<dbReference type="Proteomes" id="UP000660024">
    <property type="component" value="Unassembled WGS sequence"/>
</dbReference>
<dbReference type="Pfam" id="PF13472">
    <property type="entry name" value="Lipase_GDSL_2"/>
    <property type="match status" value="1"/>
</dbReference>
<evidence type="ECO:0000313" key="2">
    <source>
        <dbReference type="EMBL" id="MBK0383899.1"/>
    </source>
</evidence>
<accession>A0ABS1BLX8</accession>